<dbReference type="AlphaFoldDB" id="A0A7J7DYZ8"/>
<dbReference type="InterPro" id="IPR032308">
    <property type="entry name" value="TDBD"/>
</dbReference>
<accession>A0A7J7DYZ8</accession>
<dbReference type="EMBL" id="JAAARO010000002">
    <property type="protein sequence ID" value="KAF5751481.1"/>
    <property type="molecule type" value="Genomic_DNA"/>
</dbReference>
<keyword evidence="2" id="KW-0539">Nucleus</keyword>
<dbReference type="GO" id="GO:0005634">
    <property type="term" value="C:nucleus"/>
    <property type="evidence" value="ECO:0007669"/>
    <property type="project" value="UniProtKB-SubCell"/>
</dbReference>
<feature type="compositionally biased region" description="Basic and acidic residues" evidence="3">
    <location>
        <begin position="319"/>
        <end position="338"/>
    </location>
</feature>
<keyword evidence="6" id="KW-1185">Reference proteome</keyword>
<evidence type="ECO:0000256" key="2">
    <source>
        <dbReference type="ARBA" id="ARBA00023242"/>
    </source>
</evidence>
<dbReference type="PANTHER" id="PTHR47025">
    <property type="entry name" value="AUTOIMMUNE REGULATOR"/>
    <property type="match status" value="1"/>
</dbReference>
<evidence type="ECO:0000259" key="4">
    <source>
        <dbReference type="Pfam" id="PF16135"/>
    </source>
</evidence>
<dbReference type="GO" id="GO:0003682">
    <property type="term" value="F:chromatin binding"/>
    <property type="evidence" value="ECO:0007669"/>
    <property type="project" value="TreeGrafter"/>
</dbReference>
<comment type="caution">
    <text evidence="5">The sequence shown here is derived from an EMBL/GenBank/DDBJ whole genome shotgun (WGS) entry which is preliminary data.</text>
</comment>
<sequence length="477" mass="52774">MELGLLTRFFFLFQNKSFWMAKGDGHITDAGSAFDSSSIIEQKRAHQWFGNAAESELFPNKKQAIQTPNNKSSLGISTANFGSWHSGFQSAPNQLIDRLFGSETSVNFAEGNVSPVGMNDSRIGRKSIDDHFDDASIDLSISQAIEDSATCLSYGGFRKAKISPIRDSDNGMATQKKHSFNRERCSDISAVQAFSRENESDFISMSQAYDKGDDNITLMGHLYNRGDTHIGLAGSAYVKGDENVISIVDTFSKGDANMISFGGFHDEHDIMHVGRPISGYDPSYNHSSGQTSDAPARGEKEFDASNVNAVIDATPIAKPRPESASKSKPEFKTTKKEAPNSFPSNVRSLISTGMLDGVPVKYISLSREELRGVIKGSGYLCGCQSCNYSKVLNAYEFERHATCKTKHPNNHIYFENGKTIYQIVQELRSTPESLLFDTIQTVFGAPINQKAFRIWKESFQAATRELQRIYGKEELNL</sequence>
<feature type="domain" description="Tify" evidence="4">
    <location>
        <begin position="372"/>
        <end position="427"/>
    </location>
</feature>
<dbReference type="Proteomes" id="UP000593562">
    <property type="component" value="Unassembled WGS sequence"/>
</dbReference>
<evidence type="ECO:0000256" key="1">
    <source>
        <dbReference type="ARBA" id="ARBA00004123"/>
    </source>
</evidence>
<dbReference type="GO" id="GO:0042393">
    <property type="term" value="F:histone binding"/>
    <property type="evidence" value="ECO:0007669"/>
    <property type="project" value="TreeGrafter"/>
</dbReference>
<dbReference type="InParanoid" id="A0A7J7DYZ8"/>
<feature type="region of interest" description="Disordered" evidence="3">
    <location>
        <begin position="317"/>
        <end position="339"/>
    </location>
</feature>
<dbReference type="FunCoup" id="A0A7J7DYZ8">
    <property type="interactions" value="2160"/>
</dbReference>
<evidence type="ECO:0000313" key="6">
    <source>
        <dbReference type="Proteomes" id="UP000593562"/>
    </source>
</evidence>
<name>A0A7J7DYZ8_TRIWF</name>
<evidence type="ECO:0000313" key="5">
    <source>
        <dbReference type="EMBL" id="KAF5751481.1"/>
    </source>
</evidence>
<proteinExistence type="predicted"/>
<gene>
    <name evidence="5" type="ORF">HS088_TW02G00495</name>
</gene>
<reference evidence="5 6" key="1">
    <citation type="journal article" date="2020" name="Nat. Commun.">
        <title>Genome of Tripterygium wilfordii and identification of cytochrome P450 involved in triptolide biosynthesis.</title>
        <authorList>
            <person name="Tu L."/>
            <person name="Su P."/>
            <person name="Zhang Z."/>
            <person name="Gao L."/>
            <person name="Wang J."/>
            <person name="Hu T."/>
            <person name="Zhou J."/>
            <person name="Zhang Y."/>
            <person name="Zhao Y."/>
            <person name="Liu Y."/>
            <person name="Song Y."/>
            <person name="Tong Y."/>
            <person name="Lu Y."/>
            <person name="Yang J."/>
            <person name="Xu C."/>
            <person name="Jia M."/>
            <person name="Peters R.J."/>
            <person name="Huang L."/>
            <person name="Gao W."/>
        </authorList>
    </citation>
    <scope>NUCLEOTIDE SEQUENCE [LARGE SCALE GENOMIC DNA]</scope>
    <source>
        <strain evidence="6">cv. XIE 37</strain>
        <tissue evidence="5">Leaf</tissue>
    </source>
</reference>
<dbReference type="Pfam" id="PF16135">
    <property type="entry name" value="TDBD"/>
    <property type="match status" value="1"/>
</dbReference>
<dbReference type="GO" id="GO:0000977">
    <property type="term" value="F:RNA polymerase II transcription regulatory region sequence-specific DNA binding"/>
    <property type="evidence" value="ECO:0007669"/>
    <property type="project" value="TreeGrafter"/>
</dbReference>
<protein>
    <recommendedName>
        <fullName evidence="4">Tify domain-containing protein</fullName>
    </recommendedName>
</protein>
<comment type="subcellular location">
    <subcellularLocation>
        <location evidence="1">Nucleus</location>
    </subcellularLocation>
</comment>
<dbReference type="GO" id="GO:0045944">
    <property type="term" value="P:positive regulation of transcription by RNA polymerase II"/>
    <property type="evidence" value="ECO:0007669"/>
    <property type="project" value="TreeGrafter"/>
</dbReference>
<dbReference type="PANTHER" id="PTHR47025:SF10">
    <property type="entry name" value="DNA-BINDING PROTEIN"/>
    <property type="match status" value="1"/>
</dbReference>
<evidence type="ECO:0000256" key="3">
    <source>
        <dbReference type="SAM" id="MobiDB-lite"/>
    </source>
</evidence>
<organism evidence="5 6">
    <name type="scientific">Tripterygium wilfordii</name>
    <name type="common">Thunder God vine</name>
    <dbReference type="NCBI Taxonomy" id="458696"/>
    <lineage>
        <taxon>Eukaryota</taxon>
        <taxon>Viridiplantae</taxon>
        <taxon>Streptophyta</taxon>
        <taxon>Embryophyta</taxon>
        <taxon>Tracheophyta</taxon>
        <taxon>Spermatophyta</taxon>
        <taxon>Magnoliopsida</taxon>
        <taxon>eudicotyledons</taxon>
        <taxon>Gunneridae</taxon>
        <taxon>Pentapetalae</taxon>
        <taxon>rosids</taxon>
        <taxon>fabids</taxon>
        <taxon>Celastrales</taxon>
        <taxon>Celastraceae</taxon>
        <taxon>Tripterygium</taxon>
    </lineage>
</organism>